<keyword evidence="5" id="KW-0813">Transport</keyword>
<feature type="transmembrane region" description="Helical" evidence="5">
    <location>
        <begin position="110"/>
        <end position="135"/>
    </location>
</feature>
<evidence type="ECO:0000256" key="5">
    <source>
        <dbReference type="RuleBase" id="RU363032"/>
    </source>
</evidence>
<evidence type="ECO:0000256" key="4">
    <source>
        <dbReference type="ARBA" id="ARBA00023136"/>
    </source>
</evidence>
<dbReference type="InterPro" id="IPR035906">
    <property type="entry name" value="MetI-like_sf"/>
</dbReference>
<dbReference type="CDD" id="cd06261">
    <property type="entry name" value="TM_PBP2"/>
    <property type="match status" value="1"/>
</dbReference>
<dbReference type="PANTHER" id="PTHR43376">
    <property type="entry name" value="OLIGOPEPTIDE TRANSPORT SYSTEM PERMEASE PROTEIN"/>
    <property type="match status" value="1"/>
</dbReference>
<keyword evidence="2 5" id="KW-0812">Transmembrane</keyword>
<comment type="similarity">
    <text evidence="5">Belongs to the binding-protein-dependent transport system permease family.</text>
</comment>
<proteinExistence type="inferred from homology"/>
<keyword evidence="3 5" id="KW-1133">Transmembrane helix</keyword>
<evidence type="ECO:0000313" key="7">
    <source>
        <dbReference type="EMBL" id="KYH24470.1"/>
    </source>
</evidence>
<dbReference type="Proteomes" id="UP000075321">
    <property type="component" value="Unassembled WGS sequence"/>
</dbReference>
<feature type="transmembrane region" description="Helical" evidence="5">
    <location>
        <begin position="259"/>
        <end position="281"/>
    </location>
</feature>
<evidence type="ECO:0000256" key="2">
    <source>
        <dbReference type="ARBA" id="ARBA00022692"/>
    </source>
</evidence>
<accession>A0A151AA94</accession>
<comment type="caution">
    <text evidence="7">The sequence shown here is derived from an EMBL/GenBank/DDBJ whole genome shotgun (WGS) entry which is preliminary data.</text>
</comment>
<feature type="transmembrane region" description="Helical" evidence="5">
    <location>
        <begin position="12"/>
        <end position="29"/>
    </location>
</feature>
<dbReference type="OrthoDB" id="44105at2157"/>
<feature type="transmembrane region" description="Helical" evidence="5">
    <location>
        <begin position="191"/>
        <end position="213"/>
    </location>
</feature>
<sequence length="339" mass="38184">MNYYAKRIGQAIITLFSVITITFVLYRLMPGGPLEAMREQMIRDAVQQGQPVNIDQVNRIIELRTNVDPEQPIHVAYYQYLVDIIVYQDFGESIWRREPVFDILFRAMPWSIFISVYSLLIGFTANILLGAVMAYKEGSYFDNVGSIGATFLNSVPYYVGAILMLSFLGFQLELFPTRGRYDPNTAPGFNIYFMASVVHHSILPIASGIIVGFGGTALSMRGNCIRVIGENYLHVARLRGISDNRIALRYVGRNAILPLYTRFMLGIAAIFSSSIIMEQIFTYPGIGWYTFEALTQRDYPLLMGLLIFFSTITIIGILIADLTYGVVDPRAGTSDREAY</sequence>
<comment type="subcellular location">
    <subcellularLocation>
        <location evidence="5">Cell membrane</location>
        <topology evidence="5">Multi-pass membrane protein</topology>
    </subcellularLocation>
    <subcellularLocation>
        <location evidence="1">Membrane</location>
        <topology evidence="1">Multi-pass membrane protein</topology>
    </subcellularLocation>
</comment>
<feature type="transmembrane region" description="Helical" evidence="5">
    <location>
        <begin position="301"/>
        <end position="327"/>
    </location>
</feature>
<dbReference type="InterPro" id="IPR000515">
    <property type="entry name" value="MetI-like"/>
</dbReference>
<dbReference type="GO" id="GO:0055085">
    <property type="term" value="P:transmembrane transport"/>
    <property type="evidence" value="ECO:0007669"/>
    <property type="project" value="InterPro"/>
</dbReference>
<dbReference type="GO" id="GO:0005886">
    <property type="term" value="C:plasma membrane"/>
    <property type="evidence" value="ECO:0007669"/>
    <property type="project" value="UniProtKB-SubCell"/>
</dbReference>
<dbReference type="EMBL" id="LTAZ01000013">
    <property type="protein sequence ID" value="KYH24470.1"/>
    <property type="molecule type" value="Genomic_DNA"/>
</dbReference>
<protein>
    <submittedName>
        <fullName evidence="7">Nickel transporter permease NikB</fullName>
    </submittedName>
</protein>
<dbReference type="PATRIC" id="fig|1008153.3.peg.3637"/>
<keyword evidence="4 5" id="KW-0472">Membrane</keyword>
<dbReference type="PROSITE" id="PS50928">
    <property type="entry name" value="ABC_TM1"/>
    <property type="match status" value="1"/>
</dbReference>
<dbReference type="AlphaFoldDB" id="A0A151AA94"/>
<evidence type="ECO:0000259" key="6">
    <source>
        <dbReference type="PROSITE" id="PS50928"/>
    </source>
</evidence>
<feature type="domain" description="ABC transmembrane type-1" evidence="6">
    <location>
        <begin position="108"/>
        <end position="324"/>
    </location>
</feature>
<evidence type="ECO:0000256" key="3">
    <source>
        <dbReference type="ARBA" id="ARBA00022989"/>
    </source>
</evidence>
<dbReference type="Pfam" id="PF00528">
    <property type="entry name" value="BPD_transp_1"/>
    <property type="match status" value="1"/>
</dbReference>
<organism evidence="7 8">
    <name type="scientific">Halalkalicoccus paucihalophilus</name>
    <dbReference type="NCBI Taxonomy" id="1008153"/>
    <lineage>
        <taxon>Archaea</taxon>
        <taxon>Methanobacteriati</taxon>
        <taxon>Methanobacteriota</taxon>
        <taxon>Stenosarchaea group</taxon>
        <taxon>Halobacteria</taxon>
        <taxon>Halobacteriales</taxon>
        <taxon>Halococcaceae</taxon>
        <taxon>Halalkalicoccus</taxon>
    </lineage>
</organism>
<feature type="transmembrane region" description="Helical" evidence="5">
    <location>
        <begin position="147"/>
        <end position="171"/>
    </location>
</feature>
<dbReference type="SUPFAM" id="SSF161098">
    <property type="entry name" value="MetI-like"/>
    <property type="match status" value="1"/>
</dbReference>
<evidence type="ECO:0000256" key="1">
    <source>
        <dbReference type="ARBA" id="ARBA00004141"/>
    </source>
</evidence>
<reference evidence="7 8" key="1">
    <citation type="submission" date="2016-02" db="EMBL/GenBank/DDBJ databases">
        <title>Genome sequence of Halalkalicoccus paucihalophilus DSM 24557.</title>
        <authorList>
            <person name="Poehlein A."/>
            <person name="Daniel R."/>
        </authorList>
    </citation>
    <scope>NUCLEOTIDE SEQUENCE [LARGE SCALE GENOMIC DNA]</scope>
    <source>
        <strain evidence="7 8">DSM 24557</strain>
    </source>
</reference>
<name>A0A151AA94_9EURY</name>
<keyword evidence="8" id="KW-1185">Reference proteome</keyword>
<dbReference type="PANTHER" id="PTHR43376:SF1">
    <property type="entry name" value="OLIGOPEPTIDE TRANSPORT SYSTEM PERMEASE PROTEIN"/>
    <property type="match status" value="1"/>
</dbReference>
<dbReference type="Gene3D" id="1.10.3720.10">
    <property type="entry name" value="MetI-like"/>
    <property type="match status" value="1"/>
</dbReference>
<gene>
    <name evidence="7" type="ORF">HAPAU_34530</name>
</gene>
<evidence type="ECO:0000313" key="8">
    <source>
        <dbReference type="Proteomes" id="UP000075321"/>
    </source>
</evidence>